<protein>
    <recommendedName>
        <fullName evidence="3">DsrE/DsrF-like family protein</fullName>
    </recommendedName>
</protein>
<organism evidence="1 2">
    <name type="scientific">Pontivivens marinum</name>
    <dbReference type="NCBI Taxonomy" id="1690039"/>
    <lineage>
        <taxon>Bacteria</taxon>
        <taxon>Pseudomonadati</taxon>
        <taxon>Pseudomonadota</taxon>
        <taxon>Alphaproteobacteria</taxon>
        <taxon>Rhodobacterales</taxon>
        <taxon>Paracoccaceae</taxon>
        <taxon>Pontivivens</taxon>
    </lineage>
</organism>
<reference evidence="2" key="1">
    <citation type="submission" date="2017-09" db="EMBL/GenBank/DDBJ databases">
        <authorList>
            <person name="Varghese N."/>
            <person name="Submissions S."/>
        </authorList>
    </citation>
    <scope>NUCLEOTIDE SEQUENCE [LARGE SCALE GENOMIC DNA]</scope>
    <source>
        <strain evidence="2">C7</strain>
    </source>
</reference>
<gene>
    <name evidence="1" type="ORF">SAMN06273572_10723</name>
</gene>
<evidence type="ECO:0008006" key="3">
    <source>
        <dbReference type="Google" id="ProtNLM"/>
    </source>
</evidence>
<dbReference type="RefSeq" id="WP_097931112.1">
    <property type="nucleotide sequence ID" value="NZ_OCTN01000007.1"/>
</dbReference>
<sequence>MSSETVTAPHRKKRAARVRPSSLAIVEHGFRGALEEQYGNIVWLSECMKSMGANHNLLLCGPAVACALDGQGRQDLQVGPLQITTVGHFPDAIGGLLAKGAQIWVLQGDLDRFAPTARLLSGVKTAPGMAALIAQHDKAWFW</sequence>
<keyword evidence="2" id="KW-1185">Reference proteome</keyword>
<dbReference type="EMBL" id="OCTN01000007">
    <property type="protein sequence ID" value="SOH95002.1"/>
    <property type="molecule type" value="Genomic_DNA"/>
</dbReference>
<dbReference type="AlphaFoldDB" id="A0A2C9CUQ6"/>
<dbReference type="SUPFAM" id="SSF75169">
    <property type="entry name" value="DsrEFH-like"/>
    <property type="match status" value="1"/>
</dbReference>
<evidence type="ECO:0000313" key="2">
    <source>
        <dbReference type="Proteomes" id="UP000220034"/>
    </source>
</evidence>
<proteinExistence type="predicted"/>
<dbReference type="Proteomes" id="UP000220034">
    <property type="component" value="Unassembled WGS sequence"/>
</dbReference>
<dbReference type="OrthoDB" id="9204632at2"/>
<evidence type="ECO:0000313" key="1">
    <source>
        <dbReference type="EMBL" id="SOH95002.1"/>
    </source>
</evidence>
<name>A0A2C9CUQ6_9RHOB</name>
<dbReference type="InterPro" id="IPR027396">
    <property type="entry name" value="DsrEFH-like"/>
</dbReference>
<accession>A0A2C9CUQ6</accession>